<keyword evidence="2" id="KW-1133">Transmembrane helix</keyword>
<dbReference type="InterPro" id="IPR051829">
    <property type="entry name" value="Multiheme_Cytochr_ET"/>
</dbReference>
<dbReference type="Proteomes" id="UP000323886">
    <property type="component" value="Unassembled WGS sequence"/>
</dbReference>
<dbReference type="Pfam" id="PF11783">
    <property type="entry name" value="Cytochrome_cB"/>
    <property type="match status" value="1"/>
</dbReference>
<feature type="transmembrane region" description="Helical" evidence="2">
    <location>
        <begin position="521"/>
        <end position="543"/>
    </location>
</feature>
<sequence length="556" mass="60659">MASTHPIVPLLFIATLGWNATAIAATAEHSAPAAKLQPVADQNSGSLSGGTADHTKFEALKGPFQTGADVTKACLTCHNKAGEQVMKSVHWTWDYRNPRTGQLLGKKNVINNFCTNARGNEGMCAQCHAGYGWTDATFDFTDQARIDCLVCHDRTATYYRLPNSRGSAICGVLFENLAPIDFAHVAQNVGLPGRENCGTCHFNGGGGDGVKHGDLDSSLTRPSKALDVHMAVAGPNFACTQCHVSRHHQIAGSRYDMVAHDETGLGKPGARRDVATCESCHGTTPHPKLSLIGWQLNHHAERVACQTCHIPRIARGGVATVTDWDWSTAGRLIDGKGYAEEKYVQADGTPRHTYWSIKGNFKWDENFVPTYQWFDGRMVYTTADTKIDAKQSPVPINVVKGDPGDPNSRIWPFKQVRTKVPWDPVNKTLVFNHLWGDDDTAFWGNFDLVKSVSAGMKLENRPFSGTLGFLDTVSNWPITHMVAPKGDAVGCGECHKPKGRLAAITGVYLPGRDGFGWLDTLGIIALSLTLAGIAAHAAIRLALRFKIIWRPEWRPK</sequence>
<evidence type="ECO:0000256" key="3">
    <source>
        <dbReference type="SAM" id="SignalP"/>
    </source>
</evidence>
<name>A0A5M6HVL1_9HYPH</name>
<dbReference type="SUPFAM" id="SSF48695">
    <property type="entry name" value="Multiheme cytochromes"/>
    <property type="match status" value="1"/>
</dbReference>
<gene>
    <name evidence="4" type="ORF">F1193_11215</name>
</gene>
<evidence type="ECO:0000256" key="1">
    <source>
        <dbReference type="ARBA" id="ARBA00022729"/>
    </source>
</evidence>
<feature type="signal peptide" evidence="3">
    <location>
        <begin position="1"/>
        <end position="24"/>
    </location>
</feature>
<dbReference type="GO" id="GO:0016491">
    <property type="term" value="F:oxidoreductase activity"/>
    <property type="evidence" value="ECO:0007669"/>
    <property type="project" value="TreeGrafter"/>
</dbReference>
<dbReference type="PIRSF" id="PIRSF039014">
    <property type="entry name" value="OTR_cyc"/>
    <property type="match status" value="1"/>
</dbReference>
<dbReference type="NCBIfam" id="TIGR04315">
    <property type="entry name" value="octaheme_Shew"/>
    <property type="match status" value="1"/>
</dbReference>
<comment type="caution">
    <text evidence="4">The sequence shown here is derived from an EMBL/GenBank/DDBJ whole genome shotgun (WGS) entry which is preliminary data.</text>
</comment>
<dbReference type="InterPro" id="IPR036280">
    <property type="entry name" value="Multihaem_cyt_sf"/>
</dbReference>
<keyword evidence="2" id="KW-0812">Transmembrane</keyword>
<dbReference type="PANTHER" id="PTHR35038:SF5">
    <property type="entry name" value="CYTOCHROME C-TYPE PROTEIN NRFB"/>
    <property type="match status" value="1"/>
</dbReference>
<dbReference type="InterPro" id="IPR024673">
    <property type="entry name" value="Octahem_Cyt_c"/>
</dbReference>
<evidence type="ECO:0000256" key="2">
    <source>
        <dbReference type="SAM" id="Phobius"/>
    </source>
</evidence>
<keyword evidence="1 3" id="KW-0732">Signal</keyword>
<dbReference type="AlphaFoldDB" id="A0A5M6HVL1"/>
<dbReference type="Gene3D" id="1.10.1130.10">
    <property type="entry name" value="Flavocytochrome C3, Chain A"/>
    <property type="match status" value="1"/>
</dbReference>
<accession>A0A5M6HVL1</accession>
<dbReference type="EMBL" id="VWPL01000018">
    <property type="protein sequence ID" value="KAA5599940.1"/>
    <property type="molecule type" value="Genomic_DNA"/>
</dbReference>
<evidence type="ECO:0000313" key="5">
    <source>
        <dbReference type="Proteomes" id="UP000323886"/>
    </source>
</evidence>
<dbReference type="OrthoDB" id="9788513at2"/>
<keyword evidence="2" id="KW-0472">Membrane</keyword>
<reference evidence="4 5" key="1">
    <citation type="submission" date="2019-09" db="EMBL/GenBank/DDBJ databases">
        <title>Draft Whole-Genome sequence of Blastochloris sulfoviridis DSM 729.</title>
        <authorList>
            <person name="Meyer T.E."/>
            <person name="Kyndt J.A."/>
        </authorList>
    </citation>
    <scope>NUCLEOTIDE SEQUENCE [LARGE SCALE GENOMIC DNA]</scope>
    <source>
        <strain evidence="4 5">DSM 729</strain>
    </source>
</reference>
<dbReference type="PANTHER" id="PTHR35038">
    <property type="entry name" value="DISSIMILATORY SULFITE REDUCTASE SIRA"/>
    <property type="match status" value="1"/>
</dbReference>
<proteinExistence type="predicted"/>
<protein>
    <submittedName>
        <fullName evidence="4">Tetrathionate reductase family octaheme c-type cytochrome</fullName>
    </submittedName>
</protein>
<evidence type="ECO:0000313" key="4">
    <source>
        <dbReference type="EMBL" id="KAA5599940.1"/>
    </source>
</evidence>
<keyword evidence="5" id="KW-1185">Reference proteome</keyword>
<organism evidence="4 5">
    <name type="scientific">Blastochloris sulfoviridis</name>
    <dbReference type="NCBI Taxonomy" id="50712"/>
    <lineage>
        <taxon>Bacteria</taxon>
        <taxon>Pseudomonadati</taxon>
        <taxon>Pseudomonadota</taxon>
        <taxon>Alphaproteobacteria</taxon>
        <taxon>Hyphomicrobiales</taxon>
        <taxon>Blastochloridaceae</taxon>
        <taxon>Blastochloris</taxon>
    </lineage>
</organism>
<feature type="chain" id="PRO_5024319022" evidence="3">
    <location>
        <begin position="25"/>
        <end position="556"/>
    </location>
</feature>